<sequence>MSFRITYYGMLAEIAGRSEELLDEDGRLTVGQLRGLITDKYPAMRERKFKIAVNQQIADDLAPVEAHAEIALLPPFAGG</sequence>
<reference evidence="1 2" key="1">
    <citation type="submission" date="2020-06" db="EMBL/GenBank/DDBJ databases">
        <title>Dyadobacter sandarakinus sp. nov., isolated from the soil of the Arctic Yellow River Station.</title>
        <authorList>
            <person name="Zhang Y."/>
            <person name="Peng F."/>
        </authorList>
    </citation>
    <scope>NUCLEOTIDE SEQUENCE [LARGE SCALE GENOMIC DNA]</scope>
    <source>
        <strain evidence="1 2">Q3-56</strain>
    </source>
</reference>
<dbReference type="SUPFAM" id="SSF54285">
    <property type="entry name" value="MoaD/ThiS"/>
    <property type="match status" value="1"/>
</dbReference>
<proteinExistence type="predicted"/>
<dbReference type="RefSeq" id="WP_204656340.1">
    <property type="nucleotide sequence ID" value="NZ_CP056775.1"/>
</dbReference>
<protein>
    <submittedName>
        <fullName evidence="1">MoaD/ThiS family protein</fullName>
    </submittedName>
</protein>
<dbReference type="CDD" id="cd00754">
    <property type="entry name" value="Ubl_MoaD"/>
    <property type="match status" value="1"/>
</dbReference>
<name>A0ABX7I8A0_9BACT</name>
<organism evidence="1 2">
    <name type="scientific">Dyadobacter sandarakinus</name>
    <dbReference type="NCBI Taxonomy" id="2747268"/>
    <lineage>
        <taxon>Bacteria</taxon>
        <taxon>Pseudomonadati</taxon>
        <taxon>Bacteroidota</taxon>
        <taxon>Cytophagia</taxon>
        <taxon>Cytophagales</taxon>
        <taxon>Spirosomataceae</taxon>
        <taxon>Dyadobacter</taxon>
    </lineage>
</organism>
<keyword evidence="2" id="KW-1185">Reference proteome</keyword>
<dbReference type="Gene3D" id="3.10.20.30">
    <property type="match status" value="1"/>
</dbReference>
<dbReference type="InterPro" id="IPR016155">
    <property type="entry name" value="Mopterin_synth/thiamin_S_b"/>
</dbReference>
<gene>
    <name evidence="1" type="ORF">HWI92_14440</name>
</gene>
<dbReference type="InterPro" id="IPR012675">
    <property type="entry name" value="Beta-grasp_dom_sf"/>
</dbReference>
<evidence type="ECO:0000313" key="2">
    <source>
        <dbReference type="Proteomes" id="UP000612680"/>
    </source>
</evidence>
<dbReference type="EMBL" id="CP056775">
    <property type="protein sequence ID" value="QRR02020.1"/>
    <property type="molecule type" value="Genomic_DNA"/>
</dbReference>
<accession>A0ABX7I8A0</accession>
<dbReference type="Pfam" id="PF02597">
    <property type="entry name" value="ThiS"/>
    <property type="match status" value="1"/>
</dbReference>
<dbReference type="Proteomes" id="UP000612680">
    <property type="component" value="Chromosome"/>
</dbReference>
<dbReference type="InterPro" id="IPR003749">
    <property type="entry name" value="ThiS/MoaD-like"/>
</dbReference>
<evidence type="ECO:0000313" key="1">
    <source>
        <dbReference type="EMBL" id="QRR02020.1"/>
    </source>
</evidence>